<dbReference type="EMBL" id="BPLQ01010697">
    <property type="protein sequence ID" value="GIY52689.1"/>
    <property type="molecule type" value="Genomic_DNA"/>
</dbReference>
<organism evidence="1 2">
    <name type="scientific">Caerostris darwini</name>
    <dbReference type="NCBI Taxonomy" id="1538125"/>
    <lineage>
        <taxon>Eukaryota</taxon>
        <taxon>Metazoa</taxon>
        <taxon>Ecdysozoa</taxon>
        <taxon>Arthropoda</taxon>
        <taxon>Chelicerata</taxon>
        <taxon>Arachnida</taxon>
        <taxon>Araneae</taxon>
        <taxon>Araneomorphae</taxon>
        <taxon>Entelegynae</taxon>
        <taxon>Araneoidea</taxon>
        <taxon>Araneidae</taxon>
        <taxon>Caerostris</taxon>
    </lineage>
</organism>
<protein>
    <submittedName>
        <fullName evidence="1">Uncharacterized protein</fullName>
    </submittedName>
</protein>
<reference evidence="1 2" key="1">
    <citation type="submission" date="2021-06" db="EMBL/GenBank/DDBJ databases">
        <title>Caerostris darwini draft genome.</title>
        <authorList>
            <person name="Kono N."/>
            <person name="Arakawa K."/>
        </authorList>
    </citation>
    <scope>NUCLEOTIDE SEQUENCE [LARGE SCALE GENOMIC DNA]</scope>
</reference>
<accession>A0AAV4U4K6</accession>
<evidence type="ECO:0000313" key="2">
    <source>
        <dbReference type="Proteomes" id="UP001054837"/>
    </source>
</evidence>
<dbReference type="Proteomes" id="UP001054837">
    <property type="component" value="Unassembled WGS sequence"/>
</dbReference>
<sequence>MPPRVRKRNDSVSLEGILRHLTMRKIVWDTSLTPPSTHTLFLSAGRDAPWRIFLPRLNCLEQQDIGVYLTVLFVIDSSHCRFVRRKIRNR</sequence>
<gene>
    <name evidence="1" type="ORF">CDAR_611011</name>
</gene>
<proteinExistence type="predicted"/>
<dbReference type="AlphaFoldDB" id="A0AAV4U4K6"/>
<evidence type="ECO:0000313" key="1">
    <source>
        <dbReference type="EMBL" id="GIY52689.1"/>
    </source>
</evidence>
<comment type="caution">
    <text evidence="1">The sequence shown here is derived from an EMBL/GenBank/DDBJ whole genome shotgun (WGS) entry which is preliminary data.</text>
</comment>
<name>A0AAV4U4K6_9ARAC</name>
<keyword evidence="2" id="KW-1185">Reference proteome</keyword>